<evidence type="ECO:0000256" key="3">
    <source>
        <dbReference type="SAM" id="MobiDB-lite"/>
    </source>
</evidence>
<name>A0ABX6F140_KLUMA</name>
<evidence type="ECO:0000313" key="5">
    <source>
        <dbReference type="Proteomes" id="UP000422736"/>
    </source>
</evidence>
<dbReference type="Gene3D" id="3.30.1120.90">
    <property type="entry name" value="Nucleosome assembly protein"/>
    <property type="match status" value="1"/>
</dbReference>
<proteinExistence type="inferred from homology"/>
<dbReference type="InterPro" id="IPR002164">
    <property type="entry name" value="NAP_family"/>
</dbReference>
<keyword evidence="5" id="KW-1185">Reference proteome</keyword>
<evidence type="ECO:0000313" key="4">
    <source>
        <dbReference type="EMBL" id="QGN17545.1"/>
    </source>
</evidence>
<dbReference type="InterPro" id="IPR037231">
    <property type="entry name" value="NAP-like_sf"/>
</dbReference>
<dbReference type="Pfam" id="PF00956">
    <property type="entry name" value="NAP"/>
    <property type="match status" value="1"/>
</dbReference>
<evidence type="ECO:0000256" key="1">
    <source>
        <dbReference type="ARBA" id="ARBA00009947"/>
    </source>
</evidence>
<feature type="compositionally biased region" description="Acidic residues" evidence="3">
    <location>
        <begin position="369"/>
        <end position="401"/>
    </location>
</feature>
<reference evidence="4 5" key="1">
    <citation type="submission" date="2016-03" db="EMBL/GenBank/DDBJ databases">
        <title>How can Kluyveromyces marxianus grow so fast - potential evolutionary course in Saccharomyces Complex revealed by comparative genomics.</title>
        <authorList>
            <person name="Mo W."/>
            <person name="Lu W."/>
            <person name="Yang X."/>
            <person name="Qi J."/>
            <person name="Lv H."/>
        </authorList>
    </citation>
    <scope>NUCLEOTIDE SEQUENCE [LARGE SCALE GENOMIC DNA]</scope>
    <source>
        <strain evidence="4 5">FIM1</strain>
    </source>
</reference>
<dbReference type="Proteomes" id="UP000422736">
    <property type="component" value="Chromosome 6"/>
</dbReference>
<comment type="similarity">
    <text evidence="1 2">Belongs to the nucleosome assembly protein (NAP) family.</text>
</comment>
<dbReference type="EMBL" id="CP015059">
    <property type="protein sequence ID" value="QGN17545.1"/>
    <property type="molecule type" value="Genomic_DNA"/>
</dbReference>
<feature type="region of interest" description="Disordered" evidence="3">
    <location>
        <begin position="369"/>
        <end position="419"/>
    </location>
</feature>
<dbReference type="PANTHER" id="PTHR11875">
    <property type="entry name" value="TESTIS-SPECIFIC Y-ENCODED PROTEIN"/>
    <property type="match status" value="1"/>
</dbReference>
<evidence type="ECO:0000256" key="2">
    <source>
        <dbReference type="RuleBase" id="RU003876"/>
    </source>
</evidence>
<gene>
    <name evidence="4" type="primary">NAP1</name>
    <name evidence="4" type="ORF">FIM1_4281</name>
</gene>
<dbReference type="SUPFAM" id="SSF143113">
    <property type="entry name" value="NAP-like"/>
    <property type="match status" value="1"/>
</dbReference>
<feature type="compositionally biased region" description="Acidic residues" evidence="3">
    <location>
        <begin position="161"/>
        <end position="172"/>
    </location>
</feature>
<accession>A0ABX6F140</accession>
<sequence>MSRPIKTTRSSKIDNAPTPHNTPASVLKDSYLKKKQQEQDQEDESQYNESPSLSRINEKLEVLNIDEESEDAEFDEEHGFEKLPKAVNNRILALKAIQSDLFELEKNFQLEMLELEQKYLQKYEPLHQHRFELIAGLKDATEEEIKKGRSLGDAAEKGEGEEAGDEADDEETGDYNLDIVGIPCFWLTAMENLPMVSQNLTERDCDVLTYLSNITLKYLTEGKPGFQLIFTFDKDNEFFTNETLTKTYYYQSELGYSGDFIYDHAEGEVIQWVDNDHNVTVTVERRKQKNKTTKQIRTIEKLTPVESFFNFFDPPKALDPENDDEELDEEEVAELESRLAVDYAVGEEIKDKLIPRAVDWFTGAALEFEYGDVEEEDDEDVTSEFQDDDEDDDEEEEEEDDFANKDALKKVQPPECEQS</sequence>
<feature type="region of interest" description="Disordered" evidence="3">
    <location>
        <begin position="145"/>
        <end position="172"/>
    </location>
</feature>
<protein>
    <submittedName>
        <fullName evidence="4">Nucleosome assembly protein</fullName>
    </submittedName>
</protein>
<feature type="compositionally biased region" description="Polar residues" evidence="3">
    <location>
        <begin position="1"/>
        <end position="10"/>
    </location>
</feature>
<dbReference type="Gene3D" id="1.20.5.1500">
    <property type="match status" value="1"/>
</dbReference>
<organism evidence="4 5">
    <name type="scientific">Kluyveromyces marxianus</name>
    <name type="common">Yeast</name>
    <name type="synonym">Candida kefyr</name>
    <dbReference type="NCBI Taxonomy" id="4911"/>
    <lineage>
        <taxon>Eukaryota</taxon>
        <taxon>Fungi</taxon>
        <taxon>Dikarya</taxon>
        <taxon>Ascomycota</taxon>
        <taxon>Saccharomycotina</taxon>
        <taxon>Saccharomycetes</taxon>
        <taxon>Saccharomycetales</taxon>
        <taxon>Saccharomycetaceae</taxon>
        <taxon>Kluyveromyces</taxon>
    </lineage>
</organism>
<feature type="region of interest" description="Disordered" evidence="3">
    <location>
        <begin position="1"/>
        <end position="57"/>
    </location>
</feature>